<dbReference type="InterPro" id="IPR044925">
    <property type="entry name" value="His-Me_finger_sf"/>
</dbReference>
<dbReference type="SUPFAM" id="SSF54060">
    <property type="entry name" value="His-Me finger endonucleases"/>
    <property type="match status" value="1"/>
</dbReference>
<organism evidence="2">
    <name type="scientific">marine sediment metagenome</name>
    <dbReference type="NCBI Taxonomy" id="412755"/>
    <lineage>
        <taxon>unclassified sequences</taxon>
        <taxon>metagenomes</taxon>
        <taxon>ecological metagenomes</taxon>
    </lineage>
</organism>
<reference evidence="2" key="1">
    <citation type="journal article" date="2015" name="Nature">
        <title>Complex archaea that bridge the gap between prokaryotes and eukaryotes.</title>
        <authorList>
            <person name="Spang A."/>
            <person name="Saw J.H."/>
            <person name="Jorgensen S.L."/>
            <person name="Zaremba-Niedzwiedzka K."/>
            <person name="Martijn J."/>
            <person name="Lind A.E."/>
            <person name="van Eijk R."/>
            <person name="Schleper C."/>
            <person name="Guy L."/>
            <person name="Ettema T.J."/>
        </authorList>
    </citation>
    <scope>NUCLEOTIDE SEQUENCE</scope>
</reference>
<comment type="caution">
    <text evidence="2">The sequence shown here is derived from an EMBL/GenBank/DDBJ whole genome shotgun (WGS) entry which is preliminary data.</text>
</comment>
<dbReference type="InterPro" id="IPR003615">
    <property type="entry name" value="HNH_nuc"/>
</dbReference>
<name>A0A0F9BA32_9ZZZZ</name>
<gene>
    <name evidence="2" type="ORF">LCGC14_2474860</name>
</gene>
<sequence>MSNQIYKYSKGSKCPRWGCGKPIMNGSAFCMTHRWIGNKRKHTPRLEKNLYWQTLLYSDDPFYPMASKRGYVYVHRLVMAKEVGRCLTKDEIVHHLNGIRTDNRKENLVIITERSHDTRSFIKSLQARIRELERWCIRG</sequence>
<dbReference type="EMBL" id="LAZR01038844">
    <property type="protein sequence ID" value="KKL18505.1"/>
    <property type="molecule type" value="Genomic_DNA"/>
</dbReference>
<feature type="domain" description="HNH nuclease" evidence="1">
    <location>
        <begin position="72"/>
        <end position="116"/>
    </location>
</feature>
<evidence type="ECO:0000313" key="2">
    <source>
        <dbReference type="EMBL" id="KKL18505.1"/>
    </source>
</evidence>
<protein>
    <recommendedName>
        <fullName evidence="1">HNH nuclease domain-containing protein</fullName>
    </recommendedName>
</protein>
<proteinExistence type="predicted"/>
<dbReference type="AlphaFoldDB" id="A0A0F9BA32"/>
<evidence type="ECO:0000259" key="1">
    <source>
        <dbReference type="Pfam" id="PF13392"/>
    </source>
</evidence>
<dbReference type="Pfam" id="PF13392">
    <property type="entry name" value="HNH_3"/>
    <property type="match status" value="1"/>
</dbReference>
<accession>A0A0F9BA32</accession>
<dbReference type="Gene3D" id="3.90.75.20">
    <property type="match status" value="1"/>
</dbReference>